<dbReference type="AlphaFoldDB" id="A0A699QTE0"/>
<organism evidence="1">
    <name type="scientific">Tanacetum cinerariifolium</name>
    <name type="common">Dalmatian daisy</name>
    <name type="synonym">Chrysanthemum cinerariifolium</name>
    <dbReference type="NCBI Taxonomy" id="118510"/>
    <lineage>
        <taxon>Eukaryota</taxon>
        <taxon>Viridiplantae</taxon>
        <taxon>Streptophyta</taxon>
        <taxon>Embryophyta</taxon>
        <taxon>Tracheophyta</taxon>
        <taxon>Spermatophyta</taxon>
        <taxon>Magnoliopsida</taxon>
        <taxon>eudicotyledons</taxon>
        <taxon>Gunneridae</taxon>
        <taxon>Pentapetalae</taxon>
        <taxon>asterids</taxon>
        <taxon>campanulids</taxon>
        <taxon>Asterales</taxon>
        <taxon>Asteraceae</taxon>
        <taxon>Asteroideae</taxon>
        <taxon>Anthemideae</taxon>
        <taxon>Anthemidinae</taxon>
        <taxon>Tanacetum</taxon>
    </lineage>
</organism>
<sequence>KSLASVPQGTFRVAGETGLRLKSYSSEYGESMLRRCVYLSREAKDIYYKRCPGSFSNSADDGIILNHHSILMAAPVTSYAADLPMVLNTGGLT</sequence>
<keyword evidence="1" id="KW-0489">Methyltransferase</keyword>
<name>A0A699QTE0_TANCI</name>
<gene>
    <name evidence="1" type="ORF">Tci_842423</name>
</gene>
<proteinExistence type="predicted"/>
<dbReference type="GO" id="GO:0008168">
    <property type="term" value="F:methyltransferase activity"/>
    <property type="evidence" value="ECO:0007669"/>
    <property type="project" value="UniProtKB-KW"/>
</dbReference>
<feature type="non-terminal residue" evidence="1">
    <location>
        <position position="1"/>
    </location>
</feature>
<comment type="caution">
    <text evidence="1">The sequence shown here is derived from an EMBL/GenBank/DDBJ whole genome shotgun (WGS) entry which is preliminary data.</text>
</comment>
<dbReference type="EMBL" id="BKCJ011028940">
    <property type="protein sequence ID" value="GFC70453.1"/>
    <property type="molecule type" value="Genomic_DNA"/>
</dbReference>
<evidence type="ECO:0000313" key="1">
    <source>
        <dbReference type="EMBL" id="GFC70453.1"/>
    </source>
</evidence>
<protein>
    <submittedName>
        <fullName evidence="1">Selenocysteine methyltransferase</fullName>
    </submittedName>
</protein>
<accession>A0A699QTE0</accession>
<reference evidence="1" key="1">
    <citation type="journal article" date="2019" name="Sci. Rep.">
        <title>Draft genome of Tanacetum cinerariifolium, the natural source of mosquito coil.</title>
        <authorList>
            <person name="Yamashiro T."/>
            <person name="Shiraishi A."/>
            <person name="Satake H."/>
            <person name="Nakayama K."/>
        </authorList>
    </citation>
    <scope>NUCLEOTIDE SEQUENCE</scope>
</reference>
<keyword evidence="1" id="KW-0808">Transferase</keyword>
<dbReference type="GO" id="GO:0032259">
    <property type="term" value="P:methylation"/>
    <property type="evidence" value="ECO:0007669"/>
    <property type="project" value="UniProtKB-KW"/>
</dbReference>